<accession>A0A511YS18</accession>
<comment type="caution">
    <text evidence="1">The sequence shown here is derived from an EMBL/GenBank/DDBJ whole genome shotgun (WGS) entry which is preliminary data.</text>
</comment>
<gene>
    <name evidence="1" type="ORF">CHA01nite_37330</name>
</gene>
<sequence length="68" mass="7590">MKNLKVKRVEKTKLSKIYGGKMISTHGSQNTVVNGTKVVQIMSDAFDDKDNDGKWDSNESGSICYSYL</sequence>
<proteinExistence type="predicted"/>
<organism evidence="1 2">
    <name type="scientific">Chryseobacterium hagamense</name>
    <dbReference type="NCBI Taxonomy" id="395935"/>
    <lineage>
        <taxon>Bacteria</taxon>
        <taxon>Pseudomonadati</taxon>
        <taxon>Bacteroidota</taxon>
        <taxon>Flavobacteriia</taxon>
        <taxon>Flavobacteriales</taxon>
        <taxon>Weeksellaceae</taxon>
        <taxon>Chryseobacterium group</taxon>
        <taxon>Chryseobacterium</taxon>
    </lineage>
</organism>
<name>A0A511YS18_9FLAO</name>
<dbReference type="OrthoDB" id="9950803at2"/>
<evidence type="ECO:0000313" key="1">
    <source>
        <dbReference type="EMBL" id="GEN77993.1"/>
    </source>
</evidence>
<dbReference type="Proteomes" id="UP000321863">
    <property type="component" value="Unassembled WGS sequence"/>
</dbReference>
<dbReference type="EMBL" id="BJYJ01000040">
    <property type="protein sequence ID" value="GEN77993.1"/>
    <property type="molecule type" value="Genomic_DNA"/>
</dbReference>
<reference evidence="1 2" key="1">
    <citation type="submission" date="2019-07" db="EMBL/GenBank/DDBJ databases">
        <title>Whole genome shotgun sequence of Chryseobacterium hagamense NBRC 105253.</title>
        <authorList>
            <person name="Hosoyama A."/>
            <person name="Uohara A."/>
            <person name="Ohji S."/>
            <person name="Ichikawa N."/>
        </authorList>
    </citation>
    <scope>NUCLEOTIDE SEQUENCE [LARGE SCALE GENOMIC DNA]</scope>
    <source>
        <strain evidence="1 2">NBRC 105253</strain>
    </source>
</reference>
<evidence type="ECO:0000313" key="2">
    <source>
        <dbReference type="Proteomes" id="UP000321863"/>
    </source>
</evidence>
<dbReference type="RefSeq" id="WP_146944273.1">
    <property type="nucleotide sequence ID" value="NZ_BJYJ01000040.1"/>
</dbReference>
<keyword evidence="2" id="KW-1185">Reference proteome</keyword>
<dbReference type="AlphaFoldDB" id="A0A511YS18"/>
<evidence type="ECO:0008006" key="3">
    <source>
        <dbReference type="Google" id="ProtNLM"/>
    </source>
</evidence>
<protein>
    <recommendedName>
        <fullName evidence="3">Peptide modification target</fullName>
    </recommendedName>
</protein>